<evidence type="ECO:0000313" key="7">
    <source>
        <dbReference type="EMBL" id="PMB98994.1"/>
    </source>
</evidence>
<evidence type="ECO:0000256" key="4">
    <source>
        <dbReference type="ARBA" id="ARBA00038652"/>
    </source>
</evidence>
<dbReference type="Gene3D" id="3.90.220.20">
    <property type="entry name" value="DNA methylase specificity domains"/>
    <property type="match status" value="2"/>
</dbReference>
<keyword evidence="8" id="KW-1185">Reference proteome</keyword>
<name>A0A2N6PJZ2_9MICO</name>
<dbReference type="PANTHER" id="PTHR43140:SF1">
    <property type="entry name" value="TYPE I RESTRICTION ENZYME ECOKI SPECIFICITY SUBUNIT"/>
    <property type="match status" value="1"/>
</dbReference>
<dbReference type="SUPFAM" id="SSF116734">
    <property type="entry name" value="DNA methylase specificity domain"/>
    <property type="match status" value="2"/>
</dbReference>
<evidence type="ECO:0000313" key="8">
    <source>
        <dbReference type="Proteomes" id="UP000235703"/>
    </source>
</evidence>
<keyword evidence="2" id="KW-0680">Restriction system</keyword>
<keyword evidence="3" id="KW-0238">DNA-binding</keyword>
<dbReference type="Proteomes" id="UP000235703">
    <property type="component" value="Unassembled WGS sequence"/>
</dbReference>
<sequence>MQGSIPYWGANSIQDYVNRAKVNRPTVLLGEDGAPFYDRGKSVAFYVNEPIWPNNHIHVLFPNANVDGRWLAYALNAVDYSVVITGSTRDKLTQKAMMSIELLTPGFRGQRAIADYLDQETAQIDALVAKQEELIELLRERRRAEIVSTIDGMDTNRASLRHFTRVVSGSGFPVEVQGQVGLEFPFFKVKDLRSSDGSGLLSPPGDSISRETARDLRAAIIPRGSLVFAKVGAALLLGRVGALPMDACIDNNMSALIFDSSFDPAFARYLMLTFDFRQFVQPGPVPSLNMDGLREFHVPVPEMRLQVEVAARLDEQISRIDTLIAKAEEHIALAKERRSALITAAVTGQIDVRTARKAG</sequence>
<reference evidence="7 8" key="1">
    <citation type="submission" date="2017-09" db="EMBL/GenBank/DDBJ databases">
        <title>Bacterial strain isolated from the female urinary microbiota.</title>
        <authorList>
            <person name="Thomas-White K."/>
            <person name="Kumar N."/>
            <person name="Forster S."/>
            <person name="Putonti C."/>
            <person name="Lawley T."/>
            <person name="Wolfe A.J."/>
        </authorList>
    </citation>
    <scope>NUCLEOTIDE SEQUENCE [LARGE SCALE GENOMIC DNA]</scope>
    <source>
        <strain evidence="7 8">UMB0680</strain>
    </source>
</reference>
<dbReference type="InterPro" id="IPR000055">
    <property type="entry name" value="Restrct_endonuc_typeI_TRD"/>
</dbReference>
<comment type="similarity">
    <text evidence="1">Belongs to the type-I restriction system S methylase family.</text>
</comment>
<evidence type="ECO:0000256" key="5">
    <source>
        <dbReference type="SAM" id="Coils"/>
    </source>
</evidence>
<feature type="coiled-coil region" evidence="5">
    <location>
        <begin position="117"/>
        <end position="147"/>
    </location>
</feature>
<dbReference type="GO" id="GO:0009307">
    <property type="term" value="P:DNA restriction-modification system"/>
    <property type="evidence" value="ECO:0007669"/>
    <property type="project" value="UniProtKB-KW"/>
</dbReference>
<dbReference type="Gene3D" id="1.10.287.1120">
    <property type="entry name" value="Bipartite methylase S protein"/>
    <property type="match status" value="1"/>
</dbReference>
<evidence type="ECO:0000256" key="1">
    <source>
        <dbReference type="ARBA" id="ARBA00010923"/>
    </source>
</evidence>
<dbReference type="GO" id="GO:0003677">
    <property type="term" value="F:DNA binding"/>
    <property type="evidence" value="ECO:0007669"/>
    <property type="project" value="UniProtKB-KW"/>
</dbReference>
<evidence type="ECO:0000259" key="6">
    <source>
        <dbReference type="Pfam" id="PF01420"/>
    </source>
</evidence>
<dbReference type="RefSeq" id="WP_102159631.1">
    <property type="nucleotide sequence ID" value="NZ_PNFZ01000001.1"/>
</dbReference>
<dbReference type="AlphaFoldDB" id="A0A2N6PJZ2"/>
<gene>
    <name evidence="7" type="ORF">CJ198_00080</name>
</gene>
<dbReference type="InterPro" id="IPR044946">
    <property type="entry name" value="Restrct_endonuc_typeI_TRD_sf"/>
</dbReference>
<dbReference type="PANTHER" id="PTHR43140">
    <property type="entry name" value="TYPE-1 RESTRICTION ENZYME ECOKI SPECIFICITY PROTEIN"/>
    <property type="match status" value="1"/>
</dbReference>
<keyword evidence="5" id="KW-0175">Coiled coil</keyword>
<dbReference type="InterPro" id="IPR051212">
    <property type="entry name" value="Type-I_RE_S_subunit"/>
</dbReference>
<dbReference type="Pfam" id="PF01420">
    <property type="entry name" value="Methylase_S"/>
    <property type="match status" value="1"/>
</dbReference>
<organism evidence="7 8">
    <name type="scientific">Brevibacterium luteolum</name>
    <dbReference type="NCBI Taxonomy" id="199591"/>
    <lineage>
        <taxon>Bacteria</taxon>
        <taxon>Bacillati</taxon>
        <taxon>Actinomycetota</taxon>
        <taxon>Actinomycetes</taxon>
        <taxon>Micrococcales</taxon>
        <taxon>Brevibacteriaceae</taxon>
        <taxon>Brevibacterium</taxon>
    </lineage>
</organism>
<dbReference type="CDD" id="cd17262">
    <property type="entry name" value="RMtype1_S_Aco12261I-TRD2-CR2"/>
    <property type="match status" value="1"/>
</dbReference>
<protein>
    <recommendedName>
        <fullName evidence="6">Type I restriction modification DNA specificity domain-containing protein</fullName>
    </recommendedName>
</protein>
<comment type="caution">
    <text evidence="7">The sequence shown here is derived from an EMBL/GenBank/DDBJ whole genome shotgun (WGS) entry which is preliminary data.</text>
</comment>
<feature type="domain" description="Type I restriction modification DNA specificity" evidence="6">
    <location>
        <begin position="2"/>
        <end position="134"/>
    </location>
</feature>
<evidence type="ECO:0000256" key="2">
    <source>
        <dbReference type="ARBA" id="ARBA00022747"/>
    </source>
</evidence>
<dbReference type="EMBL" id="PNFZ01000001">
    <property type="protein sequence ID" value="PMB98994.1"/>
    <property type="molecule type" value="Genomic_DNA"/>
</dbReference>
<accession>A0A2N6PJZ2</accession>
<evidence type="ECO:0000256" key="3">
    <source>
        <dbReference type="ARBA" id="ARBA00023125"/>
    </source>
</evidence>
<comment type="subunit">
    <text evidence="4">The methyltransferase is composed of M and S polypeptides.</text>
</comment>
<proteinExistence type="inferred from homology"/>